<dbReference type="Proteomes" id="UP001054902">
    <property type="component" value="Unassembled WGS sequence"/>
</dbReference>
<protein>
    <submittedName>
        <fullName evidence="2">Uncharacterized protein</fullName>
    </submittedName>
</protein>
<comment type="caution">
    <text evidence="2">The sequence shown here is derived from an EMBL/GenBank/DDBJ whole genome shotgun (WGS) entry which is preliminary data.</text>
</comment>
<accession>A0AAD3CW45</accession>
<feature type="signal peptide" evidence="1">
    <location>
        <begin position="1"/>
        <end position="20"/>
    </location>
</feature>
<organism evidence="2 3">
    <name type="scientific">Chaetoceros tenuissimus</name>
    <dbReference type="NCBI Taxonomy" id="426638"/>
    <lineage>
        <taxon>Eukaryota</taxon>
        <taxon>Sar</taxon>
        <taxon>Stramenopiles</taxon>
        <taxon>Ochrophyta</taxon>
        <taxon>Bacillariophyta</taxon>
        <taxon>Coscinodiscophyceae</taxon>
        <taxon>Chaetocerotophycidae</taxon>
        <taxon>Chaetocerotales</taxon>
        <taxon>Chaetocerotaceae</taxon>
        <taxon>Chaetoceros</taxon>
    </lineage>
</organism>
<dbReference type="AlphaFoldDB" id="A0AAD3CW45"/>
<gene>
    <name evidence="2" type="ORF">CTEN210_08566</name>
</gene>
<keyword evidence="1" id="KW-0732">Signal</keyword>
<evidence type="ECO:0000313" key="2">
    <source>
        <dbReference type="EMBL" id="GFH52090.1"/>
    </source>
</evidence>
<reference evidence="2 3" key="1">
    <citation type="journal article" date="2021" name="Sci. Rep.">
        <title>The genome of the diatom Chaetoceros tenuissimus carries an ancient integrated fragment of an extant virus.</title>
        <authorList>
            <person name="Hongo Y."/>
            <person name="Kimura K."/>
            <person name="Takaki Y."/>
            <person name="Yoshida Y."/>
            <person name="Baba S."/>
            <person name="Kobayashi G."/>
            <person name="Nagasaki K."/>
            <person name="Hano T."/>
            <person name="Tomaru Y."/>
        </authorList>
    </citation>
    <scope>NUCLEOTIDE SEQUENCE [LARGE SCALE GENOMIC DNA]</scope>
    <source>
        <strain evidence="2 3">NIES-3715</strain>
    </source>
</reference>
<name>A0AAD3CW45_9STRA</name>
<keyword evidence="3" id="KW-1185">Reference proteome</keyword>
<dbReference type="EMBL" id="BLLK01000045">
    <property type="protein sequence ID" value="GFH52090.1"/>
    <property type="molecule type" value="Genomic_DNA"/>
</dbReference>
<evidence type="ECO:0000256" key="1">
    <source>
        <dbReference type="SAM" id="SignalP"/>
    </source>
</evidence>
<evidence type="ECO:0000313" key="3">
    <source>
        <dbReference type="Proteomes" id="UP001054902"/>
    </source>
</evidence>
<feature type="chain" id="PRO_5041928021" evidence="1">
    <location>
        <begin position="21"/>
        <end position="286"/>
    </location>
</feature>
<proteinExistence type="predicted"/>
<sequence>MENLLRYTIIFLNSLVLGYSFSPIIPPKFDDFCEQIVGKYATNVGNEQTNIAEVQEVMRSCGGAIQGIKELSHDNSGDLYHNRADDGFVYFSCGSYIQGPTDLGEDDSIPLLASLSFNTLPKCRITFDCNSQTLIKQYRVFDGTINNNAPELNLSLESSNTLFEDFDIQFGLETVCRMDSGSSPWMLQRAKWEKQVFSENDLIQEKMKIDKDDLDIVGQIHVWDITNQEGIRENASLQRYFEDGDYSKTIQITALCKSTQEVKSMFRCYNKKKQLKAVVLQEGKAM</sequence>